<sequence>MSGLRGRLVSLPTAGVLALTVVLAALVGVVGGGTLALWRDVETVTAGMPAGVVVFGVGTPGEPGALADYATGPGDTVELTFGPAQAATLLATGSVAVPVQVDALSQGHRGLRYTVTPHITGGILGESDVRLVKVAGPAACTPTVAGPEAGASTPVPADYSDTRRLTSEYWCLVAAFDPVQGTYDSTASVDAGVATSGGSTSQRVTVEDRWSASVGKARVPADEPTHRLTFAFTTFRPGR</sequence>
<evidence type="ECO:0000313" key="2">
    <source>
        <dbReference type="Proteomes" id="UP000677804"/>
    </source>
</evidence>
<gene>
    <name evidence="1" type="ORF">KG103_13300</name>
</gene>
<protein>
    <submittedName>
        <fullName evidence="1">SipW-dependent-type signal peptide-containing protein</fullName>
    </submittedName>
</protein>
<name>A0ABX8D1U8_9CELL</name>
<organism evidence="1 2">
    <name type="scientific">Cellulomonas wangleii</name>
    <dbReference type="NCBI Taxonomy" id="2816956"/>
    <lineage>
        <taxon>Bacteria</taxon>
        <taxon>Bacillati</taxon>
        <taxon>Actinomycetota</taxon>
        <taxon>Actinomycetes</taxon>
        <taxon>Micrococcales</taxon>
        <taxon>Cellulomonadaceae</taxon>
        <taxon>Cellulomonas</taxon>
    </lineage>
</organism>
<dbReference type="InterPro" id="IPR023833">
    <property type="entry name" value="Signal_pept_SipW-depend-type"/>
</dbReference>
<evidence type="ECO:0000313" key="1">
    <source>
        <dbReference type="EMBL" id="QVI61448.1"/>
    </source>
</evidence>
<accession>A0ABX8D1U8</accession>
<keyword evidence="2" id="KW-1185">Reference proteome</keyword>
<proteinExistence type="predicted"/>
<reference evidence="1 2" key="1">
    <citation type="submission" date="2021-05" db="EMBL/GenBank/DDBJ databases">
        <title>Novel species in genus Cellulomonas.</title>
        <authorList>
            <person name="Zhang G."/>
        </authorList>
    </citation>
    <scope>NUCLEOTIDE SEQUENCE [LARGE SCALE GENOMIC DNA]</scope>
    <source>
        <strain evidence="2">zg-ZUI222</strain>
    </source>
</reference>
<dbReference type="EMBL" id="CP074405">
    <property type="protein sequence ID" value="QVI61448.1"/>
    <property type="molecule type" value="Genomic_DNA"/>
</dbReference>
<dbReference type="Proteomes" id="UP000677804">
    <property type="component" value="Chromosome"/>
</dbReference>
<dbReference type="RefSeq" id="WP_207339046.1">
    <property type="nucleotide sequence ID" value="NZ_CP074405.1"/>
</dbReference>
<dbReference type="NCBIfam" id="TIGR04088">
    <property type="entry name" value="cognate_SipW"/>
    <property type="match status" value="1"/>
</dbReference>